<organism evidence="2 3">
    <name type="scientific">Shimazuella alba</name>
    <dbReference type="NCBI Taxonomy" id="2690964"/>
    <lineage>
        <taxon>Bacteria</taxon>
        <taxon>Bacillati</taxon>
        <taxon>Bacillota</taxon>
        <taxon>Bacilli</taxon>
        <taxon>Bacillales</taxon>
        <taxon>Thermoactinomycetaceae</taxon>
        <taxon>Shimazuella</taxon>
    </lineage>
</organism>
<dbReference type="InterPro" id="IPR007295">
    <property type="entry name" value="DUF402"/>
</dbReference>
<evidence type="ECO:0000313" key="3">
    <source>
        <dbReference type="Proteomes" id="UP000430692"/>
    </source>
</evidence>
<protein>
    <submittedName>
        <fullName evidence="2">DUF402 domain-containing protein</fullName>
    </submittedName>
</protein>
<proteinExistence type="predicted"/>
<accession>A0A6I4VSI3</accession>
<dbReference type="InterPro" id="IPR035930">
    <property type="entry name" value="FomD-like_sf"/>
</dbReference>
<dbReference type="AlphaFoldDB" id="A0A6I4VSI3"/>
<dbReference type="EMBL" id="WUUL01000008">
    <property type="protein sequence ID" value="MXQ54537.1"/>
    <property type="molecule type" value="Genomic_DNA"/>
</dbReference>
<keyword evidence="3" id="KW-1185">Reference proteome</keyword>
<gene>
    <name evidence="2" type="ORF">GSM42_12610</name>
</gene>
<dbReference type="Pfam" id="PF04167">
    <property type="entry name" value="DUF402"/>
    <property type="match status" value="1"/>
</dbReference>
<evidence type="ECO:0000259" key="1">
    <source>
        <dbReference type="Pfam" id="PF04167"/>
    </source>
</evidence>
<dbReference type="PANTHER" id="PTHR41271">
    <property type="entry name" value="DUF402 DOMAIN-CONTAINING PROTEIN"/>
    <property type="match status" value="1"/>
</dbReference>
<dbReference type="Proteomes" id="UP000430692">
    <property type="component" value="Unassembled WGS sequence"/>
</dbReference>
<evidence type="ECO:0000313" key="2">
    <source>
        <dbReference type="EMBL" id="MXQ54537.1"/>
    </source>
</evidence>
<dbReference type="Gene3D" id="2.40.380.10">
    <property type="entry name" value="FomD-like"/>
    <property type="match status" value="1"/>
</dbReference>
<dbReference type="PANTHER" id="PTHR41271:SF1">
    <property type="entry name" value="DUF402 DOMAIN-CONTAINING PROTEIN"/>
    <property type="match status" value="1"/>
</dbReference>
<dbReference type="SUPFAM" id="SSF159234">
    <property type="entry name" value="FomD-like"/>
    <property type="match status" value="1"/>
</dbReference>
<name>A0A6I4VSI3_9BACL</name>
<comment type="caution">
    <text evidence="2">The sequence shown here is derived from an EMBL/GenBank/DDBJ whole genome shotgun (WGS) entry which is preliminary data.</text>
</comment>
<sequence>MNVVIKKVKFTTINKTYTEKVRDWRGRSCFSTQYANPDGKRIFHTYYFVKKGYTISKVFHKNGEFMYYYCDVMEMKEVSPMRYVMVDLLLDLIVYPDGRYHLIDVDEFADSIDKGHLRKRQQVHALRTLDTMLQLQTKRRLVPRFVQDAEMVPIIPKPIARK</sequence>
<dbReference type="RefSeq" id="WP_160801895.1">
    <property type="nucleotide sequence ID" value="NZ_WUUL01000008.1"/>
</dbReference>
<reference evidence="2 3" key="1">
    <citation type="submission" date="2019-12" db="EMBL/GenBank/DDBJ databases">
        <title>Whole-genome analyses of novel actinobacteria.</title>
        <authorList>
            <person name="Sahin N."/>
            <person name="Saygin H."/>
        </authorList>
    </citation>
    <scope>NUCLEOTIDE SEQUENCE [LARGE SCALE GENOMIC DNA]</scope>
    <source>
        <strain evidence="2 3">KC615</strain>
    </source>
</reference>
<feature type="domain" description="DUF402" evidence="1">
    <location>
        <begin position="10"/>
        <end position="135"/>
    </location>
</feature>